<comment type="caution">
    <text evidence="11">The sequence shown here is derived from an EMBL/GenBank/DDBJ whole genome shotgun (WGS) entry which is preliminary data.</text>
</comment>
<evidence type="ECO:0000256" key="4">
    <source>
        <dbReference type="ARBA" id="ARBA00022485"/>
    </source>
</evidence>
<reference evidence="11 12" key="1">
    <citation type="submission" date="2017-03" db="EMBL/GenBank/DDBJ databases">
        <title>Draft Genome sequence of Marispirochaeta sp. strain JC444.</title>
        <authorList>
            <person name="Shivani Y."/>
            <person name="Subhash Y."/>
            <person name="Sasikala C."/>
            <person name="Ramana C."/>
        </authorList>
    </citation>
    <scope>NUCLEOTIDE SEQUENCE [LARGE SCALE GENOMIC DNA]</scope>
    <source>
        <strain evidence="11 12">JC444</strain>
    </source>
</reference>
<comment type="cofactor">
    <cofactor evidence="1">
        <name>[4Fe-4S] cluster</name>
        <dbReference type="ChEBI" id="CHEBI:49883"/>
    </cofactor>
</comment>
<keyword evidence="9" id="KW-0411">Iron-sulfur</keyword>
<dbReference type="NCBIfam" id="NF006878">
    <property type="entry name" value="PRK09375.1-2"/>
    <property type="match status" value="1"/>
</dbReference>
<keyword evidence="7" id="KW-0479">Metal-binding</keyword>
<dbReference type="InterPro" id="IPR003473">
    <property type="entry name" value="NadA"/>
</dbReference>
<evidence type="ECO:0000256" key="6">
    <source>
        <dbReference type="ARBA" id="ARBA00022679"/>
    </source>
</evidence>
<keyword evidence="5" id="KW-0662">Pyridine nucleotide biosynthesis</keyword>
<dbReference type="NCBIfam" id="TIGR00550">
    <property type="entry name" value="nadA"/>
    <property type="match status" value="1"/>
</dbReference>
<dbReference type="GO" id="GO:0005829">
    <property type="term" value="C:cytosol"/>
    <property type="evidence" value="ECO:0007669"/>
    <property type="project" value="TreeGrafter"/>
</dbReference>
<dbReference type="STRING" id="1963862.B4O97_17765"/>
<comment type="pathway">
    <text evidence="2">Cofactor biosynthesis; NAD(+) biosynthesis; quinolinate from iminoaspartate: step 1/1.</text>
</comment>
<evidence type="ECO:0000256" key="7">
    <source>
        <dbReference type="ARBA" id="ARBA00022723"/>
    </source>
</evidence>
<keyword evidence="12" id="KW-1185">Reference proteome</keyword>
<evidence type="ECO:0000256" key="3">
    <source>
        <dbReference type="ARBA" id="ARBA00012669"/>
    </source>
</evidence>
<dbReference type="SUPFAM" id="SSF142754">
    <property type="entry name" value="NadA-like"/>
    <property type="match status" value="1"/>
</dbReference>
<evidence type="ECO:0000313" key="12">
    <source>
        <dbReference type="Proteomes" id="UP000192343"/>
    </source>
</evidence>
<dbReference type="Gene3D" id="3.40.50.10800">
    <property type="entry name" value="NadA-like"/>
    <property type="match status" value="3"/>
</dbReference>
<evidence type="ECO:0000256" key="2">
    <source>
        <dbReference type="ARBA" id="ARBA00005065"/>
    </source>
</evidence>
<keyword evidence="6" id="KW-0808">Transferase</keyword>
<dbReference type="InterPro" id="IPR036094">
    <property type="entry name" value="NadA_sf"/>
</dbReference>
<dbReference type="EMBL" id="MWQY01000028">
    <property type="protein sequence ID" value="ORC30751.1"/>
    <property type="molecule type" value="Genomic_DNA"/>
</dbReference>
<evidence type="ECO:0000313" key="11">
    <source>
        <dbReference type="EMBL" id="ORC30751.1"/>
    </source>
</evidence>
<evidence type="ECO:0000256" key="1">
    <source>
        <dbReference type="ARBA" id="ARBA00001966"/>
    </source>
</evidence>
<sequence length="338" mass="38863">MVTADTLFSQLQQVRFSSIRDEDLKQHIERSMPVIEEIERLKREKNAVILAHSYVTPDIIYSVADYSGDSYELSKNALEAEADLIVFAAVRFMGETAKILSPHKEVLIPGTDPACSLADSISASDVRRLKEEYPDYAFICYINTTAAVKAECDVSVTSSNVYKIIENYPSDKIYFLPDRLMGMNIIDEMQRRGIKKDIRLWNGTCYVHEEFEPRMIDEFRSAHPDIYVMAHPECKPEVIRKVDYVGSTSQMFKKIQELPGEKVMMLTECGLISRIEVEKPGKKFLGTCQMCKYMKSNSLENILRVLKDPRPEDYVQLDEELRLRAIKSLEMMFKYAEG</sequence>
<organism evidence="11 12">
    <name type="scientific">Marispirochaeta aestuarii</name>
    <dbReference type="NCBI Taxonomy" id="1963862"/>
    <lineage>
        <taxon>Bacteria</taxon>
        <taxon>Pseudomonadati</taxon>
        <taxon>Spirochaetota</taxon>
        <taxon>Spirochaetia</taxon>
        <taxon>Spirochaetales</taxon>
        <taxon>Spirochaetaceae</taxon>
        <taxon>Marispirochaeta</taxon>
    </lineage>
</organism>
<evidence type="ECO:0000256" key="8">
    <source>
        <dbReference type="ARBA" id="ARBA00023004"/>
    </source>
</evidence>
<accession>A0A1Y1RTL8</accession>
<dbReference type="AlphaFoldDB" id="A0A1Y1RTL8"/>
<dbReference type="GO" id="GO:0051539">
    <property type="term" value="F:4 iron, 4 sulfur cluster binding"/>
    <property type="evidence" value="ECO:0007669"/>
    <property type="project" value="UniProtKB-KW"/>
</dbReference>
<proteinExistence type="predicted"/>
<dbReference type="GO" id="GO:0034628">
    <property type="term" value="P:'de novo' NAD+ biosynthetic process from L-aspartate"/>
    <property type="evidence" value="ECO:0007669"/>
    <property type="project" value="TreeGrafter"/>
</dbReference>
<dbReference type="PANTHER" id="PTHR30573:SF0">
    <property type="entry name" value="QUINOLINATE SYNTHASE, CHLOROPLASTIC"/>
    <property type="match status" value="1"/>
</dbReference>
<evidence type="ECO:0000256" key="9">
    <source>
        <dbReference type="ARBA" id="ARBA00023014"/>
    </source>
</evidence>
<keyword evidence="8" id="KW-0408">Iron</keyword>
<dbReference type="PANTHER" id="PTHR30573">
    <property type="entry name" value="QUINOLINATE SYNTHETASE A"/>
    <property type="match status" value="1"/>
</dbReference>
<protein>
    <recommendedName>
        <fullName evidence="3 10">Quinolinate synthase</fullName>
        <ecNumber evidence="3 10">2.5.1.72</ecNumber>
    </recommendedName>
</protein>
<dbReference type="OrthoDB" id="9801204at2"/>
<dbReference type="RefSeq" id="WP_083052861.1">
    <property type="nucleotide sequence ID" value="NZ_MWQY01000028.1"/>
</dbReference>
<dbReference type="GO" id="GO:0008987">
    <property type="term" value="F:quinolinate synthetase A activity"/>
    <property type="evidence" value="ECO:0007669"/>
    <property type="project" value="UniProtKB-UniRule"/>
</dbReference>
<evidence type="ECO:0000256" key="10">
    <source>
        <dbReference type="NCBIfam" id="TIGR00550"/>
    </source>
</evidence>
<dbReference type="EC" id="2.5.1.72" evidence="3 10"/>
<dbReference type="Pfam" id="PF02445">
    <property type="entry name" value="NadA"/>
    <property type="match status" value="1"/>
</dbReference>
<keyword evidence="4" id="KW-0004">4Fe-4S</keyword>
<dbReference type="Proteomes" id="UP000192343">
    <property type="component" value="Unassembled WGS sequence"/>
</dbReference>
<gene>
    <name evidence="11" type="ORF">B4O97_17765</name>
</gene>
<name>A0A1Y1RTL8_9SPIO</name>
<dbReference type="GO" id="GO:0046872">
    <property type="term" value="F:metal ion binding"/>
    <property type="evidence" value="ECO:0007669"/>
    <property type="project" value="UniProtKB-KW"/>
</dbReference>
<evidence type="ECO:0000256" key="5">
    <source>
        <dbReference type="ARBA" id="ARBA00022642"/>
    </source>
</evidence>
<dbReference type="UniPathway" id="UPA00253">
    <property type="reaction ID" value="UER00327"/>
</dbReference>